<evidence type="ECO:0000313" key="2">
    <source>
        <dbReference type="Proteomes" id="UP001165960"/>
    </source>
</evidence>
<reference evidence="1" key="1">
    <citation type="submission" date="2022-04" db="EMBL/GenBank/DDBJ databases">
        <title>Genome of the entomopathogenic fungus Entomophthora muscae.</title>
        <authorList>
            <person name="Elya C."/>
            <person name="Lovett B.R."/>
            <person name="Lee E."/>
            <person name="Macias A.M."/>
            <person name="Hajek A.E."/>
            <person name="De Bivort B.L."/>
            <person name="Kasson M.T."/>
            <person name="De Fine Licht H.H."/>
            <person name="Stajich J.E."/>
        </authorList>
    </citation>
    <scope>NUCLEOTIDE SEQUENCE</scope>
    <source>
        <strain evidence="1">Berkeley</strain>
    </source>
</reference>
<sequence>MSTHSDIPLHYVILGAGAAGTLLALELSKITSPSFRITLIDNKDFHEFTPSIINVLLQPTTAELRSRLNSICPLLAEMFKDTRVEVIKGVIKSVTTEEVILQDTKVPYTHLAICTGSSYSAPYKLSLDIETVEQRYDDLLRSRNAIESTDSILCIGGGPVGVEMVGELAARYPEKSITLVHSKPELLEKIPGNLGADAKASFEEEYAHKAVVKVILDEKALPSSNGDGSYVTSKTNQELHPGHVIFSRGIAPNSEFMTANFPNCLDDQKYIRVDEFFQVLDQTNIYAIGDVSNNPDPKLFFTAHMQAMHLCKNINAQLSGKQPAPYKGSRISYAVSLGPEVGLLSFSDGILTIRGVRRMLFKKARRGSRLAMFSKHMIEKVSLTGLPASAMNNILYYTTTK</sequence>
<dbReference type="EMBL" id="QTSX02005898">
    <property type="protein sequence ID" value="KAJ9056629.1"/>
    <property type="molecule type" value="Genomic_DNA"/>
</dbReference>
<dbReference type="Proteomes" id="UP001165960">
    <property type="component" value="Unassembled WGS sequence"/>
</dbReference>
<evidence type="ECO:0000313" key="1">
    <source>
        <dbReference type="EMBL" id="KAJ9056629.1"/>
    </source>
</evidence>
<organism evidence="1 2">
    <name type="scientific">Entomophthora muscae</name>
    <dbReference type="NCBI Taxonomy" id="34485"/>
    <lineage>
        <taxon>Eukaryota</taxon>
        <taxon>Fungi</taxon>
        <taxon>Fungi incertae sedis</taxon>
        <taxon>Zoopagomycota</taxon>
        <taxon>Entomophthoromycotina</taxon>
        <taxon>Entomophthoromycetes</taxon>
        <taxon>Entomophthorales</taxon>
        <taxon>Entomophthoraceae</taxon>
        <taxon>Entomophthora</taxon>
    </lineage>
</organism>
<accession>A0ACC2S2U2</accession>
<keyword evidence="2" id="KW-1185">Reference proteome</keyword>
<proteinExistence type="predicted"/>
<gene>
    <name evidence="1" type="ORF">DSO57_1030969</name>
</gene>
<protein>
    <submittedName>
        <fullName evidence="1">Uncharacterized protein</fullName>
    </submittedName>
</protein>
<comment type="caution">
    <text evidence="1">The sequence shown here is derived from an EMBL/GenBank/DDBJ whole genome shotgun (WGS) entry which is preliminary data.</text>
</comment>
<name>A0ACC2S2U2_9FUNG</name>